<dbReference type="AlphaFoldDB" id="A0A7S8IF18"/>
<protein>
    <submittedName>
        <fullName evidence="2">Uncharacterized protein</fullName>
    </submittedName>
</protein>
<dbReference type="PROSITE" id="PS51257">
    <property type="entry name" value="PROKAR_LIPOPROTEIN"/>
    <property type="match status" value="1"/>
</dbReference>
<keyword evidence="1" id="KW-0812">Transmembrane</keyword>
<name>A0A7S8IF18_9CHLR</name>
<dbReference type="GO" id="GO:0016020">
    <property type="term" value="C:membrane"/>
    <property type="evidence" value="ECO:0007669"/>
    <property type="project" value="InterPro"/>
</dbReference>
<proteinExistence type="predicted"/>
<feature type="transmembrane region" description="Helical" evidence="1">
    <location>
        <begin position="41"/>
        <end position="66"/>
    </location>
</feature>
<evidence type="ECO:0000256" key="1">
    <source>
        <dbReference type="SAM" id="Phobius"/>
    </source>
</evidence>
<dbReference type="Proteomes" id="UP000594468">
    <property type="component" value="Chromosome"/>
</dbReference>
<gene>
    <name evidence="2" type="ORF">G4Y79_01295</name>
</gene>
<organism evidence="2 3">
    <name type="scientific">Phototrophicus methaneseepsis</name>
    <dbReference type="NCBI Taxonomy" id="2710758"/>
    <lineage>
        <taxon>Bacteria</taxon>
        <taxon>Bacillati</taxon>
        <taxon>Chloroflexota</taxon>
        <taxon>Candidatus Thermofontia</taxon>
        <taxon>Phototrophicales</taxon>
        <taxon>Phototrophicaceae</taxon>
        <taxon>Phototrophicus</taxon>
    </lineage>
</organism>
<keyword evidence="1" id="KW-0472">Membrane</keyword>
<keyword evidence="1" id="KW-1133">Transmembrane helix</keyword>
<evidence type="ECO:0000313" key="3">
    <source>
        <dbReference type="Proteomes" id="UP000594468"/>
    </source>
</evidence>
<accession>A0A7S8IF18</accession>
<evidence type="ECO:0000313" key="2">
    <source>
        <dbReference type="EMBL" id="QPC83039.1"/>
    </source>
</evidence>
<dbReference type="InterPro" id="IPR007746">
    <property type="entry name" value="MerE"/>
</dbReference>
<sequence length="98" mass="10662">MTHFWKNLQMGITGFIALVSCPCHLPATLPIILTLTAGTSLGLWIANNTGVVAIISSLIFVGSMFLTFRLVNKQSETCPVPQNTKVKRTPNKDYAGQI</sequence>
<dbReference type="Pfam" id="PF05052">
    <property type="entry name" value="MerE"/>
    <property type="match status" value="1"/>
</dbReference>
<dbReference type="KEGG" id="pmet:G4Y79_01295"/>
<dbReference type="GO" id="GO:0015097">
    <property type="term" value="F:mercury ion transmembrane transporter activity"/>
    <property type="evidence" value="ECO:0007669"/>
    <property type="project" value="InterPro"/>
</dbReference>
<dbReference type="EMBL" id="CP062983">
    <property type="protein sequence ID" value="QPC83039.1"/>
    <property type="molecule type" value="Genomic_DNA"/>
</dbReference>
<keyword evidence="3" id="KW-1185">Reference proteome</keyword>
<feature type="transmembrane region" description="Helical" evidence="1">
    <location>
        <begin position="12"/>
        <end position="35"/>
    </location>
</feature>
<reference evidence="2 3" key="1">
    <citation type="submission" date="2020-02" db="EMBL/GenBank/DDBJ databases">
        <authorList>
            <person name="Zheng R.K."/>
            <person name="Sun C.M."/>
        </authorList>
    </citation>
    <scope>NUCLEOTIDE SEQUENCE [LARGE SCALE GENOMIC DNA]</scope>
    <source>
        <strain evidence="3">rifampicinis</strain>
    </source>
</reference>
<dbReference type="RefSeq" id="WP_195171108.1">
    <property type="nucleotide sequence ID" value="NZ_CP062983.1"/>
</dbReference>